<dbReference type="RefSeq" id="WP_022059575.1">
    <property type="nucleotide sequence ID" value="NZ_CYXU01000007.1"/>
</dbReference>
<dbReference type="GO" id="GO:0005886">
    <property type="term" value="C:plasma membrane"/>
    <property type="evidence" value="ECO:0007669"/>
    <property type="project" value="TreeGrafter"/>
</dbReference>
<name>A0AAI9NZF2_9FIRM</name>
<organism evidence="8 9">
    <name type="scientific">Coprococcus eutactus</name>
    <dbReference type="NCBI Taxonomy" id="33043"/>
    <lineage>
        <taxon>Bacteria</taxon>
        <taxon>Bacillati</taxon>
        <taxon>Bacillota</taxon>
        <taxon>Clostridia</taxon>
        <taxon>Lachnospirales</taxon>
        <taxon>Lachnospiraceae</taxon>
        <taxon>Coprococcus</taxon>
    </lineage>
</organism>
<proteinExistence type="inferred from homology"/>
<dbReference type="EMBL" id="BLYL01000015">
    <property type="protein sequence ID" value="GFO95236.1"/>
    <property type="molecule type" value="Genomic_DNA"/>
</dbReference>
<sequence length="72" mass="7865">MQEKDSIGVVTLACCLLVHIFAKSYWKQLSVLFGLVVGYIVAVCMGMVDFSALSGTSVIALPHIMPFKPEFN</sequence>
<reference evidence="8" key="1">
    <citation type="submission" date="2020-06" db="EMBL/GenBank/DDBJ databases">
        <title>Characterization of fructooligosaccharide metabolism and fructooligosaccharide-degrading enzymes in human commensal butyrate producers.</title>
        <authorList>
            <person name="Tanno H."/>
            <person name="Fujii T."/>
            <person name="Hirano K."/>
            <person name="Maeno S."/>
            <person name="Tonozuka T."/>
            <person name="Sakamoto M."/>
            <person name="Ohkuma M."/>
            <person name="Tochio T."/>
            <person name="Endo A."/>
        </authorList>
    </citation>
    <scope>NUCLEOTIDE SEQUENCE</scope>
    <source>
        <strain evidence="8">JCM 31265</strain>
    </source>
</reference>
<evidence type="ECO:0000256" key="6">
    <source>
        <dbReference type="ARBA" id="ARBA00023136"/>
    </source>
</evidence>
<protein>
    <submittedName>
        <fullName evidence="8">Uncharacterized protein</fullName>
    </submittedName>
</protein>
<evidence type="ECO:0000256" key="1">
    <source>
        <dbReference type="ARBA" id="ARBA00004141"/>
    </source>
</evidence>
<evidence type="ECO:0000256" key="2">
    <source>
        <dbReference type="ARBA" id="ARBA00008821"/>
    </source>
</evidence>
<evidence type="ECO:0000256" key="3">
    <source>
        <dbReference type="ARBA" id="ARBA00022448"/>
    </source>
</evidence>
<feature type="transmembrane region" description="Helical" evidence="7">
    <location>
        <begin position="32"/>
        <end position="61"/>
    </location>
</feature>
<comment type="caution">
    <text evidence="8">The sequence shown here is derived from an EMBL/GenBank/DDBJ whole genome shotgun (WGS) entry which is preliminary data.</text>
</comment>
<dbReference type="PANTHER" id="PTHR42810:SF2">
    <property type="entry name" value="PURINE PERMEASE C1399.01C-RELATED"/>
    <property type="match status" value="1"/>
</dbReference>
<keyword evidence="3" id="KW-0813">Transport</keyword>
<dbReference type="PANTHER" id="PTHR42810">
    <property type="entry name" value="PURINE PERMEASE C1399.01C-RELATED"/>
    <property type="match status" value="1"/>
</dbReference>
<comment type="subcellular location">
    <subcellularLocation>
        <location evidence="1">Membrane</location>
        <topology evidence="1">Multi-pass membrane protein</topology>
    </subcellularLocation>
</comment>
<keyword evidence="4 7" id="KW-0812">Transmembrane</keyword>
<accession>A0AAI9NZF2</accession>
<evidence type="ECO:0000256" key="4">
    <source>
        <dbReference type="ARBA" id="ARBA00022692"/>
    </source>
</evidence>
<comment type="similarity">
    <text evidence="2">Belongs to the nucleobase:cation symporter-2 (NCS2) (TC 2.A.40) family.</text>
</comment>
<evidence type="ECO:0000256" key="7">
    <source>
        <dbReference type="SAM" id="Phobius"/>
    </source>
</evidence>
<dbReference type="Pfam" id="PF00860">
    <property type="entry name" value="Xan_ur_permease"/>
    <property type="match status" value="1"/>
</dbReference>
<keyword evidence="6 7" id="KW-0472">Membrane</keyword>
<dbReference type="Proteomes" id="UP000660047">
    <property type="component" value="Unassembled WGS sequence"/>
</dbReference>
<evidence type="ECO:0000313" key="8">
    <source>
        <dbReference type="EMBL" id="GFO95236.1"/>
    </source>
</evidence>
<dbReference type="GO" id="GO:0042907">
    <property type="term" value="F:xanthine transmembrane transporter activity"/>
    <property type="evidence" value="ECO:0007669"/>
    <property type="project" value="TreeGrafter"/>
</dbReference>
<dbReference type="AlphaFoldDB" id="A0AAI9NZF2"/>
<gene>
    <name evidence="8" type="ORF">COEU31_22820</name>
</gene>
<keyword evidence="5 7" id="KW-1133">Transmembrane helix</keyword>
<evidence type="ECO:0000256" key="5">
    <source>
        <dbReference type="ARBA" id="ARBA00022989"/>
    </source>
</evidence>
<evidence type="ECO:0000313" key="9">
    <source>
        <dbReference type="Proteomes" id="UP000660047"/>
    </source>
</evidence>
<dbReference type="InterPro" id="IPR006043">
    <property type="entry name" value="NCS2"/>
</dbReference>